<protein>
    <submittedName>
        <fullName evidence="8">Phospholipase D-like protein</fullName>
    </submittedName>
</protein>
<evidence type="ECO:0000313" key="8">
    <source>
        <dbReference type="EMBL" id="SOC18449.1"/>
    </source>
</evidence>
<feature type="transmembrane region" description="Helical" evidence="6">
    <location>
        <begin position="12"/>
        <end position="30"/>
    </location>
</feature>
<proteinExistence type="predicted"/>
<accession>A0A285TA58</accession>
<feature type="transmembrane region" description="Helical" evidence="6">
    <location>
        <begin position="36"/>
        <end position="56"/>
    </location>
</feature>
<evidence type="ECO:0000259" key="7">
    <source>
        <dbReference type="Pfam" id="PF13396"/>
    </source>
</evidence>
<sequence length="65" mass="7018">MDLYNVTGIGGLLLLVLDLWALISVLGSGNSTGNKLLWVLLILFLPLLGFILWLLAGPRSRGRAV</sequence>
<organism evidence="8 9">
    <name type="scientific">Rhodobacter maris</name>
    <dbReference type="NCBI Taxonomy" id="446682"/>
    <lineage>
        <taxon>Bacteria</taxon>
        <taxon>Pseudomonadati</taxon>
        <taxon>Pseudomonadota</taxon>
        <taxon>Alphaproteobacteria</taxon>
        <taxon>Rhodobacterales</taxon>
        <taxon>Rhodobacter group</taxon>
        <taxon>Rhodobacter</taxon>
    </lineage>
</organism>
<dbReference type="Pfam" id="PF13396">
    <property type="entry name" value="PLDc_N"/>
    <property type="match status" value="1"/>
</dbReference>
<keyword evidence="5 6" id="KW-0472">Membrane</keyword>
<evidence type="ECO:0000256" key="4">
    <source>
        <dbReference type="ARBA" id="ARBA00022989"/>
    </source>
</evidence>
<keyword evidence="3 6" id="KW-0812">Transmembrane</keyword>
<keyword evidence="2" id="KW-1003">Cell membrane</keyword>
<dbReference type="GO" id="GO:0005886">
    <property type="term" value="C:plasma membrane"/>
    <property type="evidence" value="ECO:0007669"/>
    <property type="project" value="UniProtKB-SubCell"/>
</dbReference>
<evidence type="ECO:0000313" key="9">
    <source>
        <dbReference type="Proteomes" id="UP000219111"/>
    </source>
</evidence>
<evidence type="ECO:0000256" key="2">
    <source>
        <dbReference type="ARBA" id="ARBA00022475"/>
    </source>
</evidence>
<dbReference type="AlphaFoldDB" id="A0A285TA58"/>
<dbReference type="RefSeq" id="WP_097071204.1">
    <property type="nucleotide sequence ID" value="NZ_OBMT01000016.1"/>
</dbReference>
<dbReference type="Proteomes" id="UP000219111">
    <property type="component" value="Unassembled WGS sequence"/>
</dbReference>
<dbReference type="InterPro" id="IPR027379">
    <property type="entry name" value="CLS_N"/>
</dbReference>
<keyword evidence="9" id="KW-1185">Reference proteome</keyword>
<comment type="subcellular location">
    <subcellularLocation>
        <location evidence="1">Cell membrane</location>
        <topology evidence="1">Multi-pass membrane protein</topology>
    </subcellularLocation>
</comment>
<gene>
    <name evidence="8" type="ORF">SAMN05877831_11667</name>
</gene>
<evidence type="ECO:0000256" key="5">
    <source>
        <dbReference type="ARBA" id="ARBA00023136"/>
    </source>
</evidence>
<name>A0A285TA58_9RHOB</name>
<evidence type="ECO:0000256" key="6">
    <source>
        <dbReference type="SAM" id="Phobius"/>
    </source>
</evidence>
<dbReference type="EMBL" id="OBMT01000016">
    <property type="protein sequence ID" value="SOC18449.1"/>
    <property type="molecule type" value="Genomic_DNA"/>
</dbReference>
<feature type="domain" description="Cardiolipin synthase N-terminal" evidence="7">
    <location>
        <begin position="16"/>
        <end position="58"/>
    </location>
</feature>
<reference evidence="9" key="1">
    <citation type="submission" date="2017-08" db="EMBL/GenBank/DDBJ databases">
        <authorList>
            <person name="Varghese N."/>
            <person name="Submissions S."/>
        </authorList>
    </citation>
    <scope>NUCLEOTIDE SEQUENCE [LARGE SCALE GENOMIC DNA]</scope>
    <source>
        <strain evidence="9">JA276</strain>
    </source>
</reference>
<keyword evidence="4 6" id="KW-1133">Transmembrane helix</keyword>
<evidence type="ECO:0000256" key="1">
    <source>
        <dbReference type="ARBA" id="ARBA00004651"/>
    </source>
</evidence>
<evidence type="ECO:0000256" key="3">
    <source>
        <dbReference type="ARBA" id="ARBA00022692"/>
    </source>
</evidence>